<sequence>MSTASTRSAYEPPSYRYNDVARAEGQMLFDKAWRGIMAQGRKSRSTNGCVYQLDSSCYCAIGHNLTDRARAHLASDPRSNNAAVHDLGRLLVDYPGDLGTLWPHRTLLNAIQLAHDEPSESQGPAYLEPFLLRMQTVAKTFSLSLATLQDAVRASGLFKQPTQTS</sequence>
<evidence type="ECO:0000313" key="1">
    <source>
        <dbReference type="EMBL" id="MBS7812381.1"/>
    </source>
</evidence>
<accession>A0ABS5QGC6</accession>
<dbReference type="Proteomes" id="UP000766336">
    <property type="component" value="Unassembled WGS sequence"/>
</dbReference>
<reference evidence="1 2" key="1">
    <citation type="submission" date="2021-05" db="EMBL/GenBank/DDBJ databases">
        <title>Roseococcus sp. XZZS9, whole genome shotgun sequencing project.</title>
        <authorList>
            <person name="Zhao G."/>
            <person name="Shen L."/>
        </authorList>
    </citation>
    <scope>NUCLEOTIDE SEQUENCE [LARGE SCALE GENOMIC DNA]</scope>
    <source>
        <strain evidence="1 2">XZZS9</strain>
    </source>
</reference>
<proteinExistence type="predicted"/>
<organism evidence="1 2">
    <name type="scientific">Roseococcus pinisoli</name>
    <dbReference type="NCBI Taxonomy" id="2835040"/>
    <lineage>
        <taxon>Bacteria</taxon>
        <taxon>Pseudomonadati</taxon>
        <taxon>Pseudomonadota</taxon>
        <taxon>Alphaproteobacteria</taxon>
        <taxon>Acetobacterales</taxon>
        <taxon>Roseomonadaceae</taxon>
        <taxon>Roseococcus</taxon>
    </lineage>
</organism>
<evidence type="ECO:0000313" key="2">
    <source>
        <dbReference type="Proteomes" id="UP000766336"/>
    </source>
</evidence>
<gene>
    <name evidence="1" type="ORF">KHU32_15630</name>
</gene>
<dbReference type="EMBL" id="JAHCDA010000003">
    <property type="protein sequence ID" value="MBS7812381.1"/>
    <property type="molecule type" value="Genomic_DNA"/>
</dbReference>
<name>A0ABS5QGC6_9PROT</name>
<comment type="caution">
    <text evidence="1">The sequence shown here is derived from an EMBL/GenBank/DDBJ whole genome shotgun (WGS) entry which is preliminary data.</text>
</comment>
<protein>
    <submittedName>
        <fullName evidence="1">Uncharacterized protein</fullName>
    </submittedName>
</protein>
<dbReference type="RefSeq" id="WP_213671089.1">
    <property type="nucleotide sequence ID" value="NZ_JAHCDA010000003.1"/>
</dbReference>
<keyword evidence="2" id="KW-1185">Reference proteome</keyword>